<proteinExistence type="inferred from homology"/>
<dbReference type="PIRSF" id="PIRSF016184">
    <property type="entry name" value="PhzC_PhzF"/>
    <property type="match status" value="1"/>
</dbReference>
<dbReference type="PANTHER" id="PTHR13774">
    <property type="entry name" value="PHENAZINE BIOSYNTHESIS PROTEIN"/>
    <property type="match status" value="1"/>
</dbReference>
<keyword evidence="2" id="KW-0413">Isomerase</keyword>
<dbReference type="Proteomes" id="UP000746535">
    <property type="component" value="Unassembled WGS sequence"/>
</dbReference>
<dbReference type="NCBIfam" id="TIGR00654">
    <property type="entry name" value="PhzF_family"/>
    <property type="match status" value="1"/>
</dbReference>
<gene>
    <name evidence="3" type="ORF">HBH25_04650</name>
</gene>
<comment type="caution">
    <text evidence="3">The sequence shown here is derived from an EMBL/GenBank/DDBJ whole genome shotgun (WGS) entry which is preliminary data.</text>
</comment>
<protein>
    <submittedName>
        <fullName evidence="3">PhzF family phenazine biosynthesis protein</fullName>
    </submittedName>
</protein>
<evidence type="ECO:0000256" key="2">
    <source>
        <dbReference type="ARBA" id="ARBA00023235"/>
    </source>
</evidence>
<evidence type="ECO:0000256" key="1">
    <source>
        <dbReference type="ARBA" id="ARBA00008270"/>
    </source>
</evidence>
<dbReference type="EMBL" id="JAAVJI010000002">
    <property type="protein sequence ID" value="NJP00147.1"/>
    <property type="molecule type" value="Genomic_DNA"/>
</dbReference>
<dbReference type="PANTHER" id="PTHR13774:SF17">
    <property type="entry name" value="PHENAZINE BIOSYNTHESIS-LIKE DOMAIN-CONTAINING PROTEIN"/>
    <property type="match status" value="1"/>
</dbReference>
<keyword evidence="4" id="KW-1185">Reference proteome</keyword>
<organism evidence="3 4">
    <name type="scientific">Pseudomonas quercus</name>
    <dbReference type="NCBI Taxonomy" id="2722792"/>
    <lineage>
        <taxon>Bacteria</taxon>
        <taxon>Pseudomonadati</taxon>
        <taxon>Pseudomonadota</taxon>
        <taxon>Gammaproteobacteria</taxon>
        <taxon>Pseudomonadales</taxon>
        <taxon>Pseudomonadaceae</taxon>
        <taxon>Pseudomonas</taxon>
    </lineage>
</organism>
<dbReference type="RefSeq" id="WP_168082011.1">
    <property type="nucleotide sequence ID" value="NZ_JAAVJI010000002.1"/>
</dbReference>
<comment type="similarity">
    <text evidence="1">Belongs to the PhzF family.</text>
</comment>
<evidence type="ECO:0000313" key="3">
    <source>
        <dbReference type="EMBL" id="NJP00147.1"/>
    </source>
</evidence>
<dbReference type="InterPro" id="IPR003719">
    <property type="entry name" value="Phenazine_PhzF-like"/>
</dbReference>
<reference evidence="3 4" key="1">
    <citation type="submission" date="2020-03" db="EMBL/GenBank/DDBJ databases">
        <authorList>
            <person name="Wang L."/>
            <person name="He N."/>
            <person name="Li Y."/>
            <person name="Fang Y."/>
            <person name="Zhang F."/>
        </authorList>
    </citation>
    <scope>NUCLEOTIDE SEQUENCE [LARGE SCALE GENOMIC DNA]</scope>
    <source>
        <strain evidence="4">hsmgli-8</strain>
    </source>
</reference>
<dbReference type="Gene3D" id="3.10.310.10">
    <property type="entry name" value="Diaminopimelate Epimerase, Chain A, domain 1"/>
    <property type="match status" value="2"/>
</dbReference>
<sequence>MHLDYHQVDAFADRPFSGNPTIVYRLEHWLADERLQRIATEHNLSQTAFVVREGPAWHIRSFTPVTEVPLSGHATLAAAHVLHLIYAEANDTLLFTSRAGPLTVTRDNDRLWLDLMAQYPDEEGVSLEVQRALGVEVIDVLGANELFVVLESEQAVRRCKPDLTALSKLMWAGVVITARGEQQDFVSRFFAPQLGIPEDAVTATTHCSLVPYWARRLKKNALSAYQCSRRGGHLACRLEGDRVHVGGQATLMASGRLLTGLVGDP</sequence>
<accession>A0ABX0YA86</accession>
<dbReference type="Pfam" id="PF02567">
    <property type="entry name" value="PhzC-PhzF"/>
    <property type="match status" value="1"/>
</dbReference>
<dbReference type="SUPFAM" id="SSF54506">
    <property type="entry name" value="Diaminopimelate epimerase-like"/>
    <property type="match status" value="1"/>
</dbReference>
<name>A0ABX0YA86_9PSED</name>
<evidence type="ECO:0000313" key="4">
    <source>
        <dbReference type="Proteomes" id="UP000746535"/>
    </source>
</evidence>